<dbReference type="PANTHER" id="PTHR30537:SF26">
    <property type="entry name" value="GLYCINE CLEAVAGE SYSTEM TRANSCRIPTIONAL ACTIVATOR"/>
    <property type="match status" value="1"/>
</dbReference>
<dbReference type="AlphaFoldDB" id="A0A5E6U1U5"/>
<dbReference type="InterPro" id="IPR036388">
    <property type="entry name" value="WH-like_DNA-bd_sf"/>
</dbReference>
<dbReference type="CDD" id="cd08432">
    <property type="entry name" value="PBP2_GcdR_TrpI_HvrB_AmpR_like"/>
    <property type="match status" value="1"/>
</dbReference>
<evidence type="ECO:0000313" key="7">
    <source>
        <dbReference type="Proteomes" id="UP000325607"/>
    </source>
</evidence>
<dbReference type="InterPro" id="IPR005119">
    <property type="entry name" value="LysR_subst-bd"/>
</dbReference>
<evidence type="ECO:0000256" key="1">
    <source>
        <dbReference type="ARBA" id="ARBA00009437"/>
    </source>
</evidence>
<evidence type="ECO:0000259" key="5">
    <source>
        <dbReference type="PROSITE" id="PS50931"/>
    </source>
</evidence>
<dbReference type="NCBIfam" id="TIGR03418">
    <property type="entry name" value="chol_sulf_TF"/>
    <property type="match status" value="1"/>
</dbReference>
<dbReference type="InterPro" id="IPR017786">
    <property type="entry name" value="TF_choline_sulphate-util"/>
</dbReference>
<dbReference type="InterPro" id="IPR058163">
    <property type="entry name" value="LysR-type_TF_proteobact-type"/>
</dbReference>
<keyword evidence="4" id="KW-0804">Transcription</keyword>
<name>A0A5E6U1U5_PSEFL</name>
<accession>A0A5E6U1U5</accession>
<dbReference type="RefSeq" id="WP_150581099.1">
    <property type="nucleotide sequence ID" value="NZ_CABVGX010000022.1"/>
</dbReference>
<dbReference type="PANTHER" id="PTHR30537">
    <property type="entry name" value="HTH-TYPE TRANSCRIPTIONAL REGULATOR"/>
    <property type="match status" value="1"/>
</dbReference>
<dbReference type="PROSITE" id="PS50931">
    <property type="entry name" value="HTH_LYSR"/>
    <property type="match status" value="1"/>
</dbReference>
<dbReference type="InterPro" id="IPR036390">
    <property type="entry name" value="WH_DNA-bd_sf"/>
</dbReference>
<organism evidence="6 7">
    <name type="scientific">Pseudomonas fluorescens</name>
    <dbReference type="NCBI Taxonomy" id="294"/>
    <lineage>
        <taxon>Bacteria</taxon>
        <taxon>Pseudomonadati</taxon>
        <taxon>Pseudomonadota</taxon>
        <taxon>Gammaproteobacteria</taxon>
        <taxon>Pseudomonadales</taxon>
        <taxon>Pseudomonadaceae</taxon>
        <taxon>Pseudomonas</taxon>
    </lineage>
</organism>
<dbReference type="InterPro" id="IPR000847">
    <property type="entry name" value="LysR_HTH_N"/>
</dbReference>
<comment type="similarity">
    <text evidence="1">Belongs to the LysR transcriptional regulatory family.</text>
</comment>
<dbReference type="PRINTS" id="PR00039">
    <property type="entry name" value="HTHLYSR"/>
</dbReference>
<keyword evidence="3" id="KW-0238">DNA-binding</keyword>
<dbReference type="Pfam" id="PF00126">
    <property type="entry name" value="HTH_1"/>
    <property type="match status" value="1"/>
</dbReference>
<dbReference type="Gene3D" id="3.40.190.10">
    <property type="entry name" value="Periplasmic binding protein-like II"/>
    <property type="match status" value="2"/>
</dbReference>
<evidence type="ECO:0000313" key="6">
    <source>
        <dbReference type="EMBL" id="VVM94178.1"/>
    </source>
</evidence>
<keyword evidence="2" id="KW-0805">Transcription regulation</keyword>
<evidence type="ECO:0000256" key="3">
    <source>
        <dbReference type="ARBA" id="ARBA00023125"/>
    </source>
</evidence>
<evidence type="ECO:0000256" key="4">
    <source>
        <dbReference type="ARBA" id="ARBA00023163"/>
    </source>
</evidence>
<dbReference type="Pfam" id="PF03466">
    <property type="entry name" value="LysR_substrate"/>
    <property type="match status" value="1"/>
</dbReference>
<evidence type="ECO:0000256" key="2">
    <source>
        <dbReference type="ARBA" id="ARBA00023015"/>
    </source>
</evidence>
<dbReference type="Proteomes" id="UP000325607">
    <property type="component" value="Unassembled WGS sequence"/>
</dbReference>
<dbReference type="GO" id="GO:0003700">
    <property type="term" value="F:DNA-binding transcription factor activity"/>
    <property type="evidence" value="ECO:0007669"/>
    <property type="project" value="InterPro"/>
</dbReference>
<dbReference type="Gene3D" id="1.10.10.10">
    <property type="entry name" value="Winged helix-like DNA-binding domain superfamily/Winged helix DNA-binding domain"/>
    <property type="match status" value="1"/>
</dbReference>
<dbReference type="SUPFAM" id="SSF46785">
    <property type="entry name" value="Winged helix' DNA-binding domain"/>
    <property type="match status" value="1"/>
</dbReference>
<reference evidence="6 7" key="1">
    <citation type="submission" date="2019-09" db="EMBL/GenBank/DDBJ databases">
        <authorList>
            <person name="Chandra G."/>
            <person name="Truman W A."/>
        </authorList>
    </citation>
    <scope>NUCLEOTIDE SEQUENCE [LARGE SCALE GENOMIC DNA]</scope>
    <source>
        <strain evidence="6">PS645</strain>
    </source>
</reference>
<sequence>MYDALGDLSLDLLRAFEAAARQRSFTAAAVELGTTQPALSQQIKRLEDQLGARLFDRIYRGIELTEAGAILFEQVQLGLQNIDAGLYAISAQQQHEVLQVATDFAFAAYWLMPRLHRFHAAHPHVDVSLVTSERSHNMLRTDIDVAVLFGEGRFKQGVSHWLFSEEVFPVCSPLLVKDRPLPLPPEALLDLPLLHLRGENSSNWFNWSGVFRELGISSAPALGQLRFDNYTLLIQAAIGGQGVAIGWRHLVDNLLTQGLLCRPVAHSVISRLGYYVVLPQRKRRGELIQAFLDWLMAEQAASAQSLNGLPLPSVAV</sequence>
<dbReference type="OrthoDB" id="5526340at2"/>
<dbReference type="GO" id="GO:0006351">
    <property type="term" value="P:DNA-templated transcription"/>
    <property type="evidence" value="ECO:0007669"/>
    <property type="project" value="TreeGrafter"/>
</dbReference>
<dbReference type="EMBL" id="CABVGX010000022">
    <property type="protein sequence ID" value="VVM94178.1"/>
    <property type="molecule type" value="Genomic_DNA"/>
</dbReference>
<gene>
    <name evidence="6" type="primary">gcvA_5</name>
    <name evidence="6" type="ORF">PS645_02942</name>
</gene>
<protein>
    <submittedName>
        <fullName evidence="6">Glycine cleavage system transcriptional activator</fullName>
    </submittedName>
</protein>
<dbReference type="SUPFAM" id="SSF53850">
    <property type="entry name" value="Periplasmic binding protein-like II"/>
    <property type="match status" value="1"/>
</dbReference>
<feature type="domain" description="HTH lysR-type" evidence="5">
    <location>
        <begin position="8"/>
        <end position="65"/>
    </location>
</feature>
<proteinExistence type="inferred from homology"/>
<dbReference type="GO" id="GO:0043565">
    <property type="term" value="F:sequence-specific DNA binding"/>
    <property type="evidence" value="ECO:0007669"/>
    <property type="project" value="TreeGrafter"/>
</dbReference>
<dbReference type="FunFam" id="1.10.10.10:FF:000001">
    <property type="entry name" value="LysR family transcriptional regulator"/>
    <property type="match status" value="1"/>
</dbReference>